<organism evidence="3 4">
    <name type="scientific">Hypholoma sublateritium (strain FD-334 SS-4)</name>
    <dbReference type="NCBI Taxonomy" id="945553"/>
    <lineage>
        <taxon>Eukaryota</taxon>
        <taxon>Fungi</taxon>
        <taxon>Dikarya</taxon>
        <taxon>Basidiomycota</taxon>
        <taxon>Agaricomycotina</taxon>
        <taxon>Agaricomycetes</taxon>
        <taxon>Agaricomycetidae</taxon>
        <taxon>Agaricales</taxon>
        <taxon>Agaricineae</taxon>
        <taxon>Strophariaceae</taxon>
        <taxon>Hypholoma</taxon>
    </lineage>
</organism>
<evidence type="ECO:0000313" key="3">
    <source>
        <dbReference type="EMBL" id="KJA23298.1"/>
    </source>
</evidence>
<reference evidence="4" key="1">
    <citation type="submission" date="2014-04" db="EMBL/GenBank/DDBJ databases">
        <title>Evolutionary Origins and Diversification of the Mycorrhizal Mutualists.</title>
        <authorList>
            <consortium name="DOE Joint Genome Institute"/>
            <consortium name="Mycorrhizal Genomics Consortium"/>
            <person name="Kohler A."/>
            <person name="Kuo A."/>
            <person name="Nagy L.G."/>
            <person name="Floudas D."/>
            <person name="Copeland A."/>
            <person name="Barry K.W."/>
            <person name="Cichocki N."/>
            <person name="Veneault-Fourrey C."/>
            <person name="LaButti K."/>
            <person name="Lindquist E.A."/>
            <person name="Lipzen A."/>
            <person name="Lundell T."/>
            <person name="Morin E."/>
            <person name="Murat C."/>
            <person name="Riley R."/>
            <person name="Ohm R."/>
            <person name="Sun H."/>
            <person name="Tunlid A."/>
            <person name="Henrissat B."/>
            <person name="Grigoriev I.V."/>
            <person name="Hibbett D.S."/>
            <person name="Martin F."/>
        </authorList>
    </citation>
    <scope>NUCLEOTIDE SEQUENCE [LARGE SCALE GENOMIC DNA]</scope>
    <source>
        <strain evidence="4">FD-334 SS-4</strain>
    </source>
</reference>
<keyword evidence="1" id="KW-0472">Membrane</keyword>
<feature type="signal peptide" evidence="2">
    <location>
        <begin position="1"/>
        <end position="18"/>
    </location>
</feature>
<name>A0A0D2MI24_HYPSF</name>
<keyword evidence="2" id="KW-0732">Signal</keyword>
<keyword evidence="1" id="KW-1133">Transmembrane helix</keyword>
<feature type="chain" id="PRO_5002247250" evidence="2">
    <location>
        <begin position="19"/>
        <end position="153"/>
    </location>
</feature>
<protein>
    <submittedName>
        <fullName evidence="3">Uncharacterized protein</fullName>
    </submittedName>
</protein>
<keyword evidence="1" id="KW-0812">Transmembrane</keyword>
<sequence length="153" mass="15847">MFLYIPLIAIFAIEIVAGMPTRRNLEGGSDVVTSGRISSMVIKGIVVGTLLSIGAFLLLYLYRKCLFPTAPPAVPPMYSTGPATSAPSALAPLSIAFNVARASRHISYPPSTAGMVVVGGPSMDATPRVQGGAHVMKTKLSAPVAGPRASSTY</sequence>
<evidence type="ECO:0000256" key="2">
    <source>
        <dbReference type="SAM" id="SignalP"/>
    </source>
</evidence>
<evidence type="ECO:0000256" key="1">
    <source>
        <dbReference type="SAM" id="Phobius"/>
    </source>
</evidence>
<evidence type="ECO:0000313" key="4">
    <source>
        <dbReference type="Proteomes" id="UP000054270"/>
    </source>
</evidence>
<accession>A0A0D2MI24</accession>
<feature type="transmembrane region" description="Helical" evidence="1">
    <location>
        <begin position="42"/>
        <end position="62"/>
    </location>
</feature>
<keyword evidence="4" id="KW-1185">Reference proteome</keyword>
<dbReference type="AlphaFoldDB" id="A0A0D2MI24"/>
<proteinExistence type="predicted"/>
<gene>
    <name evidence="3" type="ORF">HYPSUDRAFT_201580</name>
</gene>
<dbReference type="EMBL" id="KN817544">
    <property type="protein sequence ID" value="KJA23298.1"/>
    <property type="molecule type" value="Genomic_DNA"/>
</dbReference>
<dbReference type="Proteomes" id="UP000054270">
    <property type="component" value="Unassembled WGS sequence"/>
</dbReference>